<evidence type="ECO:0000256" key="7">
    <source>
        <dbReference type="SAM" id="SignalP"/>
    </source>
</evidence>
<dbReference type="InterPro" id="IPR036259">
    <property type="entry name" value="MFS_trans_sf"/>
</dbReference>
<feature type="non-terminal residue" evidence="9">
    <location>
        <position position="431"/>
    </location>
</feature>
<dbReference type="Pfam" id="PF07690">
    <property type="entry name" value="MFS_1"/>
    <property type="match status" value="1"/>
</dbReference>
<dbReference type="GO" id="GO:0016020">
    <property type="term" value="C:membrane"/>
    <property type="evidence" value="ECO:0007669"/>
    <property type="project" value="UniProtKB-SubCell"/>
</dbReference>
<feature type="transmembrane region" description="Helical" evidence="6">
    <location>
        <begin position="284"/>
        <end position="307"/>
    </location>
</feature>
<feature type="non-terminal residue" evidence="9">
    <location>
        <position position="1"/>
    </location>
</feature>
<dbReference type="InterPro" id="IPR011701">
    <property type="entry name" value="MFS"/>
</dbReference>
<dbReference type="AlphaFoldDB" id="A0A164PNF5"/>
<feature type="transmembrane region" description="Helical" evidence="6">
    <location>
        <begin position="350"/>
        <end position="374"/>
    </location>
</feature>
<feature type="transmembrane region" description="Helical" evidence="6">
    <location>
        <begin position="49"/>
        <end position="70"/>
    </location>
</feature>
<keyword evidence="2" id="KW-0813">Transport</keyword>
<keyword evidence="7" id="KW-0732">Signal</keyword>
<protein>
    <submittedName>
        <fullName evidence="9">MFS general substrate transporter</fullName>
    </submittedName>
</protein>
<organism evidence="9 10">
    <name type="scientific">Sistotremastrum niveocremeum HHB9708</name>
    <dbReference type="NCBI Taxonomy" id="1314777"/>
    <lineage>
        <taxon>Eukaryota</taxon>
        <taxon>Fungi</taxon>
        <taxon>Dikarya</taxon>
        <taxon>Basidiomycota</taxon>
        <taxon>Agaricomycotina</taxon>
        <taxon>Agaricomycetes</taxon>
        <taxon>Sistotremastrales</taxon>
        <taxon>Sistotremastraceae</taxon>
        <taxon>Sertulicium</taxon>
        <taxon>Sertulicium niveocremeum</taxon>
    </lineage>
</organism>
<feature type="transmembrane region" description="Helical" evidence="6">
    <location>
        <begin position="183"/>
        <end position="205"/>
    </location>
</feature>
<feature type="transmembrane region" description="Helical" evidence="6">
    <location>
        <begin position="82"/>
        <end position="106"/>
    </location>
</feature>
<evidence type="ECO:0000313" key="10">
    <source>
        <dbReference type="Proteomes" id="UP000076722"/>
    </source>
</evidence>
<dbReference type="CDD" id="cd17330">
    <property type="entry name" value="MFS_SLC46_TetA_like"/>
    <property type="match status" value="1"/>
</dbReference>
<keyword evidence="3 6" id="KW-0812">Transmembrane</keyword>
<dbReference type="PANTHER" id="PTHR23504:SF15">
    <property type="entry name" value="MAJOR FACILITATOR SUPERFAMILY (MFS) PROFILE DOMAIN-CONTAINING PROTEIN"/>
    <property type="match status" value="1"/>
</dbReference>
<sequence>PRKSIPKSQIIVLLALALSEPVTNTVIYPFVNQLIEETGITKGNYGKVGYYAGIIESSFFVAEALMILQWGRLSDKIGRKPVLIIGVMGLAASMLSFGLSTSFWALVVSRSLAGALCGNVGVVKSSMAEMCDQSNLAEAAAFMPIVWPVGSTIGPLIGGALSHPFERYPNIFGGNHFWKKFPFFLPCATAAGYALSSATLAFFAFKETLLTKTNGESIPKNPSQSAPSPAPAQLPLRSLLTPRLLFAILNYLLLALIEMSFLPLYPLYLSTPPFLGGLGFNPATIGICLAVTGLINGVFQFMFFGAIQRRFGTITVYRVGLATFCVLFGLCPVLNLVVRKNGGMMNASAWTLLVVQLSAQIIVSLTWGCIFMLITSAAPSSSALGTVNGMAQTSASIARAIGPETATGLFALSIQKRLLGGNLVYLVLSIL</sequence>
<dbReference type="Gene3D" id="1.20.1250.20">
    <property type="entry name" value="MFS general substrate transporter like domains"/>
    <property type="match status" value="1"/>
</dbReference>
<evidence type="ECO:0000256" key="1">
    <source>
        <dbReference type="ARBA" id="ARBA00004141"/>
    </source>
</evidence>
<accession>A0A164PNF5</accession>
<dbReference type="GO" id="GO:0022857">
    <property type="term" value="F:transmembrane transporter activity"/>
    <property type="evidence" value="ECO:0007669"/>
    <property type="project" value="InterPro"/>
</dbReference>
<feature type="signal peptide" evidence="7">
    <location>
        <begin position="1"/>
        <end position="25"/>
    </location>
</feature>
<dbReference type="PROSITE" id="PS50850">
    <property type="entry name" value="MFS"/>
    <property type="match status" value="1"/>
</dbReference>
<dbReference type="OrthoDB" id="419616at2759"/>
<dbReference type="PANTHER" id="PTHR23504">
    <property type="entry name" value="MAJOR FACILITATOR SUPERFAMILY DOMAIN-CONTAINING PROTEIN 10"/>
    <property type="match status" value="1"/>
</dbReference>
<feature type="transmembrane region" description="Helical" evidence="6">
    <location>
        <begin position="319"/>
        <end position="338"/>
    </location>
</feature>
<keyword evidence="5 6" id="KW-0472">Membrane</keyword>
<evidence type="ECO:0000256" key="5">
    <source>
        <dbReference type="ARBA" id="ARBA00023136"/>
    </source>
</evidence>
<proteinExistence type="predicted"/>
<evidence type="ECO:0000259" key="8">
    <source>
        <dbReference type="PROSITE" id="PS50850"/>
    </source>
</evidence>
<evidence type="ECO:0000256" key="6">
    <source>
        <dbReference type="SAM" id="Phobius"/>
    </source>
</evidence>
<dbReference type="SUPFAM" id="SSF103473">
    <property type="entry name" value="MFS general substrate transporter"/>
    <property type="match status" value="1"/>
</dbReference>
<dbReference type="EMBL" id="KV419432">
    <property type="protein sequence ID" value="KZS88897.1"/>
    <property type="molecule type" value="Genomic_DNA"/>
</dbReference>
<keyword evidence="10" id="KW-1185">Reference proteome</keyword>
<feature type="chain" id="PRO_5007852361" evidence="7">
    <location>
        <begin position="26"/>
        <end position="431"/>
    </location>
</feature>
<gene>
    <name evidence="9" type="ORF">SISNIDRAFT_402398</name>
</gene>
<dbReference type="Proteomes" id="UP000076722">
    <property type="component" value="Unassembled WGS sequence"/>
</dbReference>
<evidence type="ECO:0000313" key="9">
    <source>
        <dbReference type="EMBL" id="KZS88897.1"/>
    </source>
</evidence>
<dbReference type="InterPro" id="IPR020846">
    <property type="entry name" value="MFS_dom"/>
</dbReference>
<feature type="transmembrane region" description="Helical" evidence="6">
    <location>
        <begin position="244"/>
        <end position="264"/>
    </location>
</feature>
<keyword evidence="4 6" id="KW-1133">Transmembrane helix</keyword>
<reference evidence="9 10" key="1">
    <citation type="journal article" date="2016" name="Mol. Biol. Evol.">
        <title>Comparative Genomics of Early-Diverging Mushroom-Forming Fungi Provides Insights into the Origins of Lignocellulose Decay Capabilities.</title>
        <authorList>
            <person name="Nagy L.G."/>
            <person name="Riley R."/>
            <person name="Tritt A."/>
            <person name="Adam C."/>
            <person name="Daum C."/>
            <person name="Floudas D."/>
            <person name="Sun H."/>
            <person name="Yadav J.S."/>
            <person name="Pangilinan J."/>
            <person name="Larsson K.H."/>
            <person name="Matsuura K."/>
            <person name="Barry K."/>
            <person name="Labutti K."/>
            <person name="Kuo R."/>
            <person name="Ohm R.A."/>
            <person name="Bhattacharya S.S."/>
            <person name="Shirouzu T."/>
            <person name="Yoshinaga Y."/>
            <person name="Martin F.M."/>
            <person name="Grigoriev I.V."/>
            <person name="Hibbett D.S."/>
        </authorList>
    </citation>
    <scope>NUCLEOTIDE SEQUENCE [LARGE SCALE GENOMIC DNA]</scope>
    <source>
        <strain evidence="9 10">HHB9708</strain>
    </source>
</reference>
<name>A0A164PNF5_9AGAM</name>
<evidence type="ECO:0000256" key="2">
    <source>
        <dbReference type="ARBA" id="ARBA00022448"/>
    </source>
</evidence>
<evidence type="ECO:0000256" key="3">
    <source>
        <dbReference type="ARBA" id="ARBA00022692"/>
    </source>
</evidence>
<comment type="subcellular location">
    <subcellularLocation>
        <location evidence="1">Membrane</location>
        <topology evidence="1">Multi-pass membrane protein</topology>
    </subcellularLocation>
</comment>
<evidence type="ECO:0000256" key="4">
    <source>
        <dbReference type="ARBA" id="ARBA00022989"/>
    </source>
</evidence>
<feature type="domain" description="Major facilitator superfamily (MFS) profile" evidence="8">
    <location>
        <begin position="9"/>
        <end position="431"/>
    </location>
</feature>